<evidence type="ECO:0000256" key="3">
    <source>
        <dbReference type="ARBA" id="ARBA00022840"/>
    </source>
</evidence>
<evidence type="ECO:0008006" key="6">
    <source>
        <dbReference type="Google" id="ProtNLM"/>
    </source>
</evidence>
<gene>
    <name evidence="4" type="ORF">IX53_05045</name>
</gene>
<dbReference type="AlphaFoldDB" id="A0A0G2Z6Q0"/>
<sequence>MSRFFITGRRNAGKSYIIEKIIESFDSYGFLTRFSKDNNTLLLKLIGYGNSESENFTIAKRNANGKMYPLKDGFEKATLMLKKIEPGGKLLVIDELGFLELCCEDFRNEVVRLLKGANKFVCVIRKEGNCFLNSLKKMEGTSLIMVDENNRRRVLELLLKEIKKPGSKPGF</sequence>
<dbReference type="PANTHER" id="PTHR43146">
    <property type="entry name" value="CANCER-RELATED NUCLEOSIDE-TRIPHOSPHATASE"/>
    <property type="match status" value="1"/>
</dbReference>
<dbReference type="Pfam" id="PF03266">
    <property type="entry name" value="NTPase_1"/>
    <property type="match status" value="1"/>
</dbReference>
<dbReference type="Proteomes" id="UP000035159">
    <property type="component" value="Chromosome"/>
</dbReference>
<proteinExistence type="predicted"/>
<dbReference type="SUPFAM" id="SSF52540">
    <property type="entry name" value="P-loop containing nucleoside triphosphate hydrolases"/>
    <property type="match status" value="1"/>
</dbReference>
<name>A0A0G2Z6Q0_9BACT</name>
<dbReference type="KEGG" id="kpf:IX53_05045"/>
<dbReference type="PANTHER" id="PTHR43146:SF1">
    <property type="entry name" value="CANCER-RELATED NUCLEOSIDE-TRIPHOSPHATASE"/>
    <property type="match status" value="1"/>
</dbReference>
<dbReference type="Gene3D" id="3.40.50.300">
    <property type="entry name" value="P-loop containing nucleotide triphosphate hydrolases"/>
    <property type="match status" value="1"/>
</dbReference>
<organism evidence="4 5">
    <name type="scientific">Kosmotoga pacifica</name>
    <dbReference type="NCBI Taxonomy" id="1330330"/>
    <lineage>
        <taxon>Bacteria</taxon>
        <taxon>Thermotogati</taxon>
        <taxon>Thermotogota</taxon>
        <taxon>Thermotogae</taxon>
        <taxon>Kosmotogales</taxon>
        <taxon>Kosmotogaceae</taxon>
        <taxon>Kosmotoga</taxon>
    </lineage>
</organism>
<dbReference type="GO" id="GO:0017111">
    <property type="term" value="F:ribonucleoside triphosphate phosphatase activity"/>
    <property type="evidence" value="ECO:0007669"/>
    <property type="project" value="InterPro"/>
</dbReference>
<protein>
    <recommendedName>
        <fullName evidence="6">AAA+ ATPase domain-containing protein</fullName>
    </recommendedName>
</protein>
<dbReference type="OrthoDB" id="9786803at2"/>
<reference evidence="4 5" key="1">
    <citation type="submission" date="2015-04" db="EMBL/GenBank/DDBJ databases">
        <title>Complete Genome Sequence of Kosmotoga pacifica SLHLJ1.</title>
        <authorList>
            <person name="Jiang L.J."/>
            <person name="Shao Z.Z."/>
            <person name="Jebbar M."/>
        </authorList>
    </citation>
    <scope>NUCLEOTIDE SEQUENCE [LARGE SCALE GENOMIC DNA]</scope>
    <source>
        <strain evidence="4 5">SLHLJ1</strain>
    </source>
</reference>
<accession>A0A0G2Z6Q0</accession>
<evidence type="ECO:0000313" key="5">
    <source>
        <dbReference type="Proteomes" id="UP000035159"/>
    </source>
</evidence>
<keyword evidence="1" id="KW-0547">Nucleotide-binding</keyword>
<dbReference type="GO" id="GO:0005524">
    <property type="term" value="F:ATP binding"/>
    <property type="evidence" value="ECO:0007669"/>
    <property type="project" value="UniProtKB-KW"/>
</dbReference>
<dbReference type="InterPro" id="IPR004948">
    <property type="entry name" value="Nuc-triphosphatase_THEP1"/>
</dbReference>
<evidence type="ECO:0000256" key="2">
    <source>
        <dbReference type="ARBA" id="ARBA00022801"/>
    </source>
</evidence>
<dbReference type="PATRIC" id="fig|1330330.3.peg.1013"/>
<dbReference type="RefSeq" id="WP_047754419.1">
    <property type="nucleotide sequence ID" value="NZ_CAJUHA010000008.1"/>
</dbReference>
<evidence type="ECO:0000313" key="4">
    <source>
        <dbReference type="EMBL" id="AKI97285.1"/>
    </source>
</evidence>
<evidence type="ECO:0000256" key="1">
    <source>
        <dbReference type="ARBA" id="ARBA00022741"/>
    </source>
</evidence>
<dbReference type="EMBL" id="CP011232">
    <property type="protein sequence ID" value="AKI97285.1"/>
    <property type="molecule type" value="Genomic_DNA"/>
</dbReference>
<keyword evidence="2" id="KW-0378">Hydrolase</keyword>
<dbReference type="InterPro" id="IPR027417">
    <property type="entry name" value="P-loop_NTPase"/>
</dbReference>
<dbReference type="STRING" id="1330330.IX53_05045"/>
<keyword evidence="3" id="KW-0067">ATP-binding</keyword>
<keyword evidence="5" id="KW-1185">Reference proteome</keyword>